<evidence type="ECO:0000256" key="1">
    <source>
        <dbReference type="ARBA" id="ARBA00005254"/>
    </source>
</evidence>
<gene>
    <name evidence="3" type="ORF">AB4Y39_08375</name>
</gene>
<protein>
    <submittedName>
        <fullName evidence="3">Enoyl-CoA hydratase/isomerase family protein</fullName>
    </submittedName>
</protein>
<dbReference type="InterPro" id="IPR018376">
    <property type="entry name" value="Enoyl-CoA_hyd/isom_CS"/>
</dbReference>
<dbReference type="Gene3D" id="3.90.226.10">
    <property type="entry name" value="2-enoyl-CoA Hydratase, Chain A, domain 1"/>
    <property type="match status" value="1"/>
</dbReference>
<dbReference type="PANTHER" id="PTHR43459:SF1">
    <property type="entry name" value="EG:BACN32G11.4 PROTEIN"/>
    <property type="match status" value="1"/>
</dbReference>
<name>A0AB39I7E3_9PSED</name>
<dbReference type="RefSeq" id="WP_280043481.1">
    <property type="nucleotide sequence ID" value="NZ_CP162607.1"/>
</dbReference>
<dbReference type="InterPro" id="IPR014748">
    <property type="entry name" value="Enoyl-CoA_hydra_C"/>
</dbReference>
<dbReference type="GO" id="GO:0003824">
    <property type="term" value="F:catalytic activity"/>
    <property type="evidence" value="ECO:0007669"/>
    <property type="project" value="InterPro"/>
</dbReference>
<dbReference type="PROSITE" id="PS00166">
    <property type="entry name" value="ENOYL_COA_HYDRATASE"/>
    <property type="match status" value="1"/>
</dbReference>
<dbReference type="CDD" id="cd06558">
    <property type="entry name" value="crotonase-like"/>
    <property type="match status" value="1"/>
</dbReference>
<dbReference type="InterPro" id="IPR001753">
    <property type="entry name" value="Enoyl-CoA_hydra/iso"/>
</dbReference>
<dbReference type="InterPro" id="IPR029045">
    <property type="entry name" value="ClpP/crotonase-like_dom_sf"/>
</dbReference>
<dbReference type="PANTHER" id="PTHR43459">
    <property type="entry name" value="ENOYL-COA HYDRATASE"/>
    <property type="match status" value="1"/>
</dbReference>
<organism evidence="3">
    <name type="scientific">Pseudomonas sp. Hg7Tf</name>
    <dbReference type="NCBI Taxonomy" id="3236988"/>
    <lineage>
        <taxon>Bacteria</taxon>
        <taxon>Pseudomonadati</taxon>
        <taxon>Pseudomonadota</taxon>
        <taxon>Gammaproteobacteria</taxon>
        <taxon>Pseudomonadales</taxon>
        <taxon>Pseudomonadaceae</taxon>
        <taxon>Pseudomonas</taxon>
    </lineage>
</organism>
<comment type="similarity">
    <text evidence="1 2">Belongs to the enoyl-CoA hydratase/isomerase family.</text>
</comment>
<proteinExistence type="inferred from homology"/>
<dbReference type="AlphaFoldDB" id="A0AB39I7E3"/>
<dbReference type="SUPFAM" id="SSF52096">
    <property type="entry name" value="ClpP/crotonase"/>
    <property type="match status" value="1"/>
</dbReference>
<evidence type="ECO:0000313" key="3">
    <source>
        <dbReference type="EMBL" id="XDK38670.1"/>
    </source>
</evidence>
<evidence type="ECO:0000256" key="2">
    <source>
        <dbReference type="RuleBase" id="RU003707"/>
    </source>
</evidence>
<accession>A0AB39I7E3</accession>
<sequence length="267" mass="28810">MSTLEFSRHEGVATLVMSRPAVKNAYNAEMGAALLDALEEIRRDPQVRAVVLTGAGEDFCAGGDVGGMSRMAFTAAELRARMEVANRAVIALAALPCPVIAAVEGVAMGAGFSLALAADFIVASERARFCMAFARIGAVPDMGATYMLPRLVGLQKARELIYSAREIDATQALEIGILLEVVGNGEVQARAQELARSMTALSPAAFAMTKRLLDHSLNNDWSSQLADEASAQAIAMTCDYFKEATARFMRKEPFLYRWPRPARSERT</sequence>
<dbReference type="Gene3D" id="1.10.12.10">
    <property type="entry name" value="Lyase 2-enoyl-coa Hydratase, Chain A, domain 2"/>
    <property type="match status" value="1"/>
</dbReference>
<reference evidence="3" key="1">
    <citation type="submission" date="2024-07" db="EMBL/GenBank/DDBJ databases">
        <title>Identification and characteristics of a novel species of coltsfoot's symbiotic bacteria.</title>
        <authorList>
            <person name="Juszczyk A."/>
            <person name="Jasielczuk I."/>
            <person name="Gurgul A."/>
            <person name="Rogala M."/>
            <person name="Kowalczyk A."/>
            <person name="Szmatola T."/>
            <person name="Kosecka-Strojek M."/>
            <person name="Arent Z."/>
            <person name="Latowski D."/>
        </authorList>
    </citation>
    <scope>NUCLEOTIDE SEQUENCE</scope>
    <source>
        <strain evidence="3">Hg7Tf</strain>
    </source>
</reference>
<dbReference type="Pfam" id="PF00378">
    <property type="entry name" value="ECH_1"/>
    <property type="match status" value="1"/>
</dbReference>
<dbReference type="EMBL" id="CP162607">
    <property type="protein sequence ID" value="XDK38670.1"/>
    <property type="molecule type" value="Genomic_DNA"/>
</dbReference>